<organism evidence="2 3">
    <name type="scientific">Streblomastix strix</name>
    <dbReference type="NCBI Taxonomy" id="222440"/>
    <lineage>
        <taxon>Eukaryota</taxon>
        <taxon>Metamonada</taxon>
        <taxon>Preaxostyla</taxon>
        <taxon>Oxymonadida</taxon>
        <taxon>Streblomastigidae</taxon>
        <taxon>Streblomastix</taxon>
    </lineage>
</organism>
<name>A0A5J4TTF2_9EUKA</name>
<evidence type="ECO:0000313" key="3">
    <source>
        <dbReference type="Proteomes" id="UP000324800"/>
    </source>
</evidence>
<reference evidence="2 3" key="1">
    <citation type="submission" date="2019-03" db="EMBL/GenBank/DDBJ databases">
        <title>Single cell metagenomics reveals metabolic interactions within the superorganism composed of flagellate Streblomastix strix and complex community of Bacteroidetes bacteria on its surface.</title>
        <authorList>
            <person name="Treitli S.C."/>
            <person name="Kolisko M."/>
            <person name="Husnik F."/>
            <person name="Keeling P."/>
            <person name="Hampl V."/>
        </authorList>
    </citation>
    <scope>NUCLEOTIDE SEQUENCE [LARGE SCALE GENOMIC DNA]</scope>
    <source>
        <strain evidence="2">ST1C</strain>
    </source>
</reference>
<dbReference type="AlphaFoldDB" id="A0A5J4TTF2"/>
<feature type="coiled-coil region" evidence="1">
    <location>
        <begin position="191"/>
        <end position="240"/>
    </location>
</feature>
<evidence type="ECO:0000313" key="2">
    <source>
        <dbReference type="EMBL" id="KAA6361202.1"/>
    </source>
</evidence>
<proteinExistence type="predicted"/>
<keyword evidence="1" id="KW-0175">Coiled coil</keyword>
<evidence type="ECO:0000256" key="1">
    <source>
        <dbReference type="SAM" id="Coils"/>
    </source>
</evidence>
<dbReference type="Proteomes" id="UP000324800">
    <property type="component" value="Unassembled WGS sequence"/>
</dbReference>
<protein>
    <submittedName>
        <fullName evidence="2">Uncharacterized protein</fullName>
    </submittedName>
</protein>
<dbReference type="EMBL" id="SNRW01025886">
    <property type="protein sequence ID" value="KAA6361202.1"/>
    <property type="molecule type" value="Genomic_DNA"/>
</dbReference>
<gene>
    <name evidence="2" type="ORF">EZS28_043271</name>
</gene>
<sequence length="292" mass="34351">MQVADDNLFENLVDNNIKVNDLTQVLAERVHEGEETFSNKLRLIFTDSANLEMNQLLKQQEGLLVNDLIISQLADRKEKTDTVNAMLRMQITQFSFFQFAKDIINMREQVFQKNRLLEAYVAEDNGTYDPEQYITGLFEKYEEELLVGDNLETIMRKVKRILAKMKKDQADKQNKQDLKIKNMVDDNKKQVQKLESTIRMKEWELAQLKQIGVDNDMQTLKGKRQDKNEHERELKKTEAIYEGDKGNLISQLMQKDKVIQEKEEEIRKLKKFIEGKEKFGIKLSGRGNDRER</sequence>
<comment type="caution">
    <text evidence="2">The sequence shown here is derived from an EMBL/GenBank/DDBJ whole genome shotgun (WGS) entry which is preliminary data.</text>
</comment>
<accession>A0A5J4TTF2</accession>
<feature type="non-terminal residue" evidence="2">
    <location>
        <position position="292"/>
    </location>
</feature>